<dbReference type="AlphaFoldDB" id="A0Q0B6"/>
<dbReference type="RefSeq" id="WP_011722071.1">
    <property type="nucleotide sequence ID" value="NC_008593.1"/>
</dbReference>
<organism evidence="2 3">
    <name type="scientific">Clostridium novyi (strain NT)</name>
    <dbReference type="NCBI Taxonomy" id="386415"/>
    <lineage>
        <taxon>Bacteria</taxon>
        <taxon>Bacillati</taxon>
        <taxon>Bacillota</taxon>
        <taxon>Clostridia</taxon>
        <taxon>Eubacteriales</taxon>
        <taxon>Clostridiaceae</taxon>
        <taxon>Clostridium</taxon>
    </lineage>
</organism>
<keyword evidence="1" id="KW-0812">Transmembrane</keyword>
<dbReference type="eggNOG" id="ENOG502Z7WB">
    <property type="taxonomic scope" value="Bacteria"/>
</dbReference>
<evidence type="ECO:0000313" key="2">
    <source>
        <dbReference type="EMBL" id="ABK61071.1"/>
    </source>
</evidence>
<evidence type="ECO:0000256" key="1">
    <source>
        <dbReference type="SAM" id="Phobius"/>
    </source>
</evidence>
<proteinExistence type="predicted"/>
<feature type="transmembrane region" description="Helical" evidence="1">
    <location>
        <begin position="266"/>
        <end position="285"/>
    </location>
</feature>
<feature type="transmembrane region" description="Helical" evidence="1">
    <location>
        <begin position="435"/>
        <end position="454"/>
    </location>
</feature>
<dbReference type="KEGG" id="cno:NT01CX_1995"/>
<feature type="transmembrane region" description="Helical" evidence="1">
    <location>
        <begin position="460"/>
        <end position="480"/>
    </location>
</feature>
<keyword evidence="1" id="KW-0472">Membrane</keyword>
<feature type="transmembrane region" description="Helical" evidence="1">
    <location>
        <begin position="167"/>
        <end position="192"/>
    </location>
</feature>
<dbReference type="HOGENOM" id="CLU_035812_0_0_9"/>
<feature type="transmembrane region" description="Helical" evidence="1">
    <location>
        <begin position="385"/>
        <end position="404"/>
    </location>
</feature>
<feature type="transmembrane region" description="Helical" evidence="1">
    <location>
        <begin position="86"/>
        <end position="107"/>
    </location>
</feature>
<feature type="transmembrane region" description="Helical" evidence="1">
    <location>
        <begin position="525"/>
        <end position="542"/>
    </location>
</feature>
<protein>
    <submittedName>
        <fullName evidence="2">Conserved protein</fullName>
    </submittedName>
</protein>
<feature type="transmembrane region" description="Helical" evidence="1">
    <location>
        <begin position="204"/>
        <end position="222"/>
    </location>
</feature>
<feature type="transmembrane region" description="Helical" evidence="1">
    <location>
        <begin position="500"/>
        <end position="519"/>
    </location>
</feature>
<dbReference type="PATRIC" id="fig|386415.7.peg.1097"/>
<feature type="transmembrane region" description="Helical" evidence="1">
    <location>
        <begin position="140"/>
        <end position="161"/>
    </location>
</feature>
<feature type="transmembrane region" description="Helical" evidence="1">
    <location>
        <begin position="62"/>
        <end position="80"/>
    </location>
</feature>
<dbReference type="Proteomes" id="UP000008220">
    <property type="component" value="Chromosome"/>
</dbReference>
<reference evidence="2 3" key="1">
    <citation type="journal article" date="2006" name="Nat. Biotechnol.">
        <title>The genome and transcriptomes of the anti-tumor agent Clostridium novyi-NT.</title>
        <authorList>
            <person name="Bettegowda C."/>
            <person name="Huang X."/>
            <person name="Lin J."/>
            <person name="Cheong I."/>
            <person name="Kohli M."/>
            <person name="Szabo S.A."/>
            <person name="Zhang X."/>
            <person name="Diaz L.A. Jr."/>
            <person name="Velculescu V.E."/>
            <person name="Parmigiani G."/>
            <person name="Kinzler K.W."/>
            <person name="Vogelstein B."/>
            <person name="Zhou S."/>
        </authorList>
    </citation>
    <scope>NUCLEOTIDE SEQUENCE [LARGE SCALE GENOMIC DNA]</scope>
    <source>
        <strain evidence="2 3">NT</strain>
    </source>
</reference>
<dbReference type="EMBL" id="CP000382">
    <property type="protein sequence ID" value="ABK61071.1"/>
    <property type="molecule type" value="Genomic_DNA"/>
</dbReference>
<gene>
    <name evidence="2" type="ordered locus">NT01CX_1995</name>
</gene>
<accession>A0Q0B6</accession>
<keyword evidence="1" id="KW-1133">Transmembrane helix</keyword>
<sequence>MENNKEFRSLKIIDKFKWVYSKLGVDYNVMRSILKIKLTMDKRNVPTVLNNREDKKDKDNNFRVLIITYLVMGMFLSFFIGINENIMWQMTIYFTLFMFIILSTFISDFSNVILDIKDKILIGTKGIDSKTLNAAKITHILIYIGSITLALGGFSLIVALFKGFSFFILLFVDLVLIDLFMILLTALVYLIVLKFFDGEKLKNMINIVQIILSSFMAIGYQLSNKFFQLIDLDSNVNIKTWHYFLPSTWFAAPFYIIKTNEITKPLIVLSLFAIVAPLMTIIIYYKCIPSFERYLEKLNSNDCINKNKKESLYFKLSKIICKDKQERAIFNFTCTLVSKEREFKLKYYPSLALAFIFPFLFIFIIDNSHSFGSYSQWKLTMSTSNKYLSIYITIALLSSMIYCLHYCSEYKGAWIYVITPIKNISSIFKGAFKGMFFKIITPIFIFESILFIWIFDFRVIPHLIIAFLATIFLSIINFRLTDKELPFSKDFPKGSSSNDFSSAISTIFLCILTAGLHFAASLNVYCLYSYGFILLCLVILLWKKSFNISLEQLKK</sequence>
<keyword evidence="3" id="KW-1185">Reference proteome</keyword>
<name>A0Q0B6_CLONN</name>
<evidence type="ECO:0000313" key="3">
    <source>
        <dbReference type="Proteomes" id="UP000008220"/>
    </source>
</evidence>
<dbReference type="STRING" id="386415.NT01CX_1995"/>
<feature type="transmembrane region" description="Helical" evidence="1">
    <location>
        <begin position="347"/>
        <end position="365"/>
    </location>
</feature>